<dbReference type="FunFam" id="1.25.40.10:FF:000470">
    <property type="entry name" value="Pentatricopeptide repeat-containing protein At5g66520"/>
    <property type="match status" value="1"/>
</dbReference>
<dbReference type="NCBIfam" id="TIGR00756">
    <property type="entry name" value="PPR"/>
    <property type="match status" value="3"/>
</dbReference>
<evidence type="ECO:0000256" key="2">
    <source>
        <dbReference type="PROSITE-ProRule" id="PRU00708"/>
    </source>
</evidence>
<feature type="repeat" description="PPR" evidence="2">
    <location>
        <begin position="91"/>
        <end position="125"/>
    </location>
</feature>
<dbReference type="STRING" id="218851.A0A2G5ESP4"/>
<dbReference type="FunFam" id="1.25.40.10:FF:000184">
    <property type="entry name" value="Pentatricopeptide repeat-containing protein, chloroplastic"/>
    <property type="match status" value="1"/>
</dbReference>
<organism evidence="4 5">
    <name type="scientific">Aquilegia coerulea</name>
    <name type="common">Rocky mountain columbine</name>
    <dbReference type="NCBI Taxonomy" id="218851"/>
    <lineage>
        <taxon>Eukaryota</taxon>
        <taxon>Viridiplantae</taxon>
        <taxon>Streptophyta</taxon>
        <taxon>Embryophyta</taxon>
        <taxon>Tracheophyta</taxon>
        <taxon>Spermatophyta</taxon>
        <taxon>Magnoliopsida</taxon>
        <taxon>Ranunculales</taxon>
        <taxon>Ranunculaceae</taxon>
        <taxon>Thalictroideae</taxon>
        <taxon>Aquilegia</taxon>
    </lineage>
</organism>
<dbReference type="GO" id="GO:0003723">
    <property type="term" value="F:RNA binding"/>
    <property type="evidence" value="ECO:0007669"/>
    <property type="project" value="InterPro"/>
</dbReference>
<dbReference type="Pfam" id="PF14432">
    <property type="entry name" value="DYW_deaminase"/>
    <property type="match status" value="1"/>
</dbReference>
<dbReference type="InterPro" id="IPR002885">
    <property type="entry name" value="PPR_rpt"/>
</dbReference>
<dbReference type="OrthoDB" id="736572at2759"/>
<dbReference type="InParanoid" id="A0A2G5ESP4"/>
<name>A0A2G5ESP4_AQUCA</name>
<accession>A0A2G5ESP4</accession>
<dbReference type="GO" id="GO:0009451">
    <property type="term" value="P:RNA modification"/>
    <property type="evidence" value="ECO:0007669"/>
    <property type="project" value="InterPro"/>
</dbReference>
<keyword evidence="1" id="KW-0677">Repeat</keyword>
<feature type="domain" description="DYW" evidence="3">
    <location>
        <begin position="508"/>
        <end position="598"/>
    </location>
</feature>
<protein>
    <recommendedName>
        <fullName evidence="3">DYW domain-containing protein</fullName>
    </recommendedName>
</protein>
<evidence type="ECO:0000259" key="3">
    <source>
        <dbReference type="Pfam" id="PF14432"/>
    </source>
</evidence>
<evidence type="ECO:0000313" key="4">
    <source>
        <dbReference type="EMBL" id="PIA58750.1"/>
    </source>
</evidence>
<dbReference type="InterPro" id="IPR046960">
    <property type="entry name" value="PPR_At4g14850-like_plant"/>
</dbReference>
<dbReference type="InterPro" id="IPR032867">
    <property type="entry name" value="DYW_dom"/>
</dbReference>
<dbReference type="PANTHER" id="PTHR47926:SF400">
    <property type="entry name" value="PENTACOTRIPEPTIDE-REPEAT REGION OF PRORP DOMAIN-CONTAINING PROTEIN"/>
    <property type="match status" value="1"/>
</dbReference>
<dbReference type="Pfam" id="PF13041">
    <property type="entry name" value="PPR_2"/>
    <property type="match status" value="2"/>
</dbReference>
<dbReference type="EMBL" id="KZ305022">
    <property type="protein sequence ID" value="PIA58750.1"/>
    <property type="molecule type" value="Genomic_DNA"/>
</dbReference>
<dbReference type="InterPro" id="IPR046848">
    <property type="entry name" value="E_motif"/>
</dbReference>
<dbReference type="Proteomes" id="UP000230069">
    <property type="component" value="Unassembled WGS sequence"/>
</dbReference>
<feature type="repeat" description="PPR" evidence="2">
    <location>
        <begin position="293"/>
        <end position="327"/>
    </location>
</feature>
<feature type="repeat" description="PPR" evidence="2">
    <location>
        <begin position="192"/>
        <end position="226"/>
    </location>
</feature>
<keyword evidence="5" id="KW-1185">Reference proteome</keyword>
<dbReference type="Gene3D" id="1.25.40.10">
    <property type="entry name" value="Tetratricopeptide repeat domain"/>
    <property type="match status" value="3"/>
</dbReference>
<proteinExistence type="predicted"/>
<evidence type="ECO:0000313" key="5">
    <source>
        <dbReference type="Proteomes" id="UP000230069"/>
    </source>
</evidence>
<dbReference type="Pfam" id="PF01535">
    <property type="entry name" value="PPR"/>
    <property type="match status" value="3"/>
</dbReference>
<dbReference type="PROSITE" id="PS51375">
    <property type="entry name" value="PPR"/>
    <property type="match status" value="3"/>
</dbReference>
<dbReference type="AlphaFoldDB" id="A0A2G5ESP4"/>
<dbReference type="Pfam" id="PF20431">
    <property type="entry name" value="E_motif"/>
    <property type="match status" value="1"/>
</dbReference>
<dbReference type="GO" id="GO:0008270">
    <property type="term" value="F:zinc ion binding"/>
    <property type="evidence" value="ECO:0007669"/>
    <property type="project" value="InterPro"/>
</dbReference>
<evidence type="ECO:0000256" key="1">
    <source>
        <dbReference type="ARBA" id="ARBA00022737"/>
    </source>
</evidence>
<sequence>MIRTSVLPQSNYLILQEDTIHNSLEWKSKEQECLSFLKSCNCMEEFKQVHTQFIKLGECFSAGSLITACALSEWGSMDYACSIFRQFDHADAFTFNTMIRGYANECNSEAAILLYGEMQERRVQPDNFTYPPLLKACSRQSALKEGIQIHGHVLKHGLQTDLYVQNSLINMYGKCGQIKLSSQVFENMDLRSVASWSAVISSLARFGMWYESLRLLADMTKGGWKADESTLVSVLSSCSHLGVLDFGRCIHGSLLRNMFGLNVIVQTSLVDMYIKCGCLEKGKYIFQQMRKKNHLSYSVMISGLAIHGCTEDALSVFSDMLKEGLVPDETVYVGVLTACSRAGLVQEGWDYFRRMEIEHNIKATLEHYGCMVDLMARVGMLKEAYDLIKSMPIKPNDVVWRCLLSARKLYLDMEITEIVRKNLFQFKPHQAGDYLLLSNIYAQAHMWENVAEMRKKIVDRGLNQTPGFCLVEVQQKVHKFVSQDKSHPQNDALYEMIYQMEWQLRFDGYSADTSQVLHNVDEEEKRQRLRGHSQKLAIAFALIHTHQGSTIRIVRNLCMCSDCHAYTSLVSKIVERTIIVRDQNRFHQFKGGTCSCKNC</sequence>
<gene>
    <name evidence="4" type="ORF">AQUCO_00500593v1</name>
</gene>
<reference evidence="4 5" key="1">
    <citation type="submission" date="2017-09" db="EMBL/GenBank/DDBJ databases">
        <title>WGS assembly of Aquilegia coerulea Goldsmith.</title>
        <authorList>
            <person name="Hodges S."/>
            <person name="Kramer E."/>
            <person name="Nordborg M."/>
            <person name="Tomkins J."/>
            <person name="Borevitz J."/>
            <person name="Derieg N."/>
            <person name="Yan J."/>
            <person name="Mihaltcheva S."/>
            <person name="Hayes R.D."/>
            <person name="Rokhsar D."/>
        </authorList>
    </citation>
    <scope>NUCLEOTIDE SEQUENCE [LARGE SCALE GENOMIC DNA]</scope>
    <source>
        <strain evidence="5">cv. Goldsmith</strain>
    </source>
</reference>
<dbReference type="FunCoup" id="A0A2G5ESP4">
    <property type="interactions" value="331"/>
</dbReference>
<dbReference type="PANTHER" id="PTHR47926">
    <property type="entry name" value="PENTATRICOPEPTIDE REPEAT-CONTAINING PROTEIN"/>
    <property type="match status" value="1"/>
</dbReference>
<dbReference type="InterPro" id="IPR011990">
    <property type="entry name" value="TPR-like_helical_dom_sf"/>
</dbReference>